<keyword evidence="6" id="KW-1185">Reference proteome</keyword>
<dbReference type="SUPFAM" id="SSF52799">
    <property type="entry name" value="(Phosphotyrosine protein) phosphatases II"/>
    <property type="match status" value="1"/>
</dbReference>
<evidence type="ECO:0000313" key="4">
    <source>
        <dbReference type="EMBL" id="CNH68203.1"/>
    </source>
</evidence>
<reference evidence="7" key="1">
    <citation type="submission" date="2015-03" db="EMBL/GenBank/DDBJ databases">
        <authorList>
            <consortium name="Pathogen Informatics"/>
        </authorList>
    </citation>
    <scope>NUCLEOTIDE SEQUENCE [LARGE SCALE GENOMIC DNA]</scope>
    <source>
        <strain evidence="7">A125KOH2</strain>
    </source>
</reference>
<organism evidence="4 7">
    <name type="scientific">Yersinia pekkanenii</name>
    <dbReference type="NCBI Taxonomy" id="1288385"/>
    <lineage>
        <taxon>Bacteria</taxon>
        <taxon>Pseudomonadati</taxon>
        <taxon>Pseudomonadota</taxon>
        <taxon>Gammaproteobacteria</taxon>
        <taxon>Enterobacterales</taxon>
        <taxon>Yersiniaceae</taxon>
        <taxon>Yersinia</taxon>
    </lineage>
</organism>
<dbReference type="EMBL" id="CQAZ01000014">
    <property type="protein sequence ID" value="CNH68203.1"/>
    <property type="molecule type" value="Genomic_DNA"/>
</dbReference>
<evidence type="ECO:0000259" key="3">
    <source>
        <dbReference type="PROSITE" id="PS51208"/>
    </source>
</evidence>
<accession>A0A0T9PJ25</accession>
<dbReference type="OrthoDB" id="1188001at2"/>
<feature type="domain" description="Autotransporter" evidence="3">
    <location>
        <begin position="363"/>
        <end position="638"/>
    </location>
</feature>
<dbReference type="PANTHER" id="PTHR31126">
    <property type="entry name" value="TYROSINE-PROTEIN PHOSPHATASE"/>
    <property type="match status" value="1"/>
</dbReference>
<keyword evidence="4" id="KW-0378">Hydrolase</keyword>
<proteinExistence type="inferred from homology"/>
<dbReference type="SUPFAM" id="SSF103515">
    <property type="entry name" value="Autotransporter"/>
    <property type="match status" value="1"/>
</dbReference>
<dbReference type="SMART" id="SM00869">
    <property type="entry name" value="Autotransporter"/>
    <property type="match status" value="1"/>
</dbReference>
<evidence type="ECO:0000313" key="6">
    <source>
        <dbReference type="Proteomes" id="UP000044625"/>
    </source>
</evidence>
<dbReference type="InterPro" id="IPR036709">
    <property type="entry name" value="Autotransporte_beta_dom_sf"/>
</dbReference>
<gene>
    <name evidence="4" type="primary">ssa1</name>
    <name evidence="4" type="ORF">ERS008529_01839</name>
    <name evidence="5" type="ORF">ERS137968_03211</name>
</gene>
<dbReference type="EC" id="3.4.21.-" evidence="4"/>
<dbReference type="InterPro" id="IPR029021">
    <property type="entry name" value="Prot-tyrosine_phosphatase-like"/>
</dbReference>
<evidence type="ECO:0000256" key="2">
    <source>
        <dbReference type="SAM" id="SignalP"/>
    </source>
</evidence>
<dbReference type="InterPro" id="IPR005546">
    <property type="entry name" value="Autotransporte_beta"/>
</dbReference>
<dbReference type="AlphaFoldDB" id="A0A0T9PJ25"/>
<protein>
    <submittedName>
        <fullName evidence="4">Protein tyrosine phosphatase</fullName>
        <ecNumber evidence="4">3.1.3.48</ecNumber>
        <ecNumber evidence="4">3.4.21.-</ecNumber>
    </submittedName>
</protein>
<dbReference type="STRING" id="1288385.ERS137968_03211"/>
<sequence>MINRFVFSLSLISLSMTTALAADMVLDTPRFSSIDNFRDVAGTQTANSTRYNGTMRSGVFYRSNALVPSDSELTAFNAVGINTVFDLRTQDEIAEIPDILPTGASYQHIDILGNNDSGSNIGSVRPTTAAESMAMMQRVNVDFVSNDEMRDKFGLLFNELATAEGAALFHCTAGKDRTGWTAAILQSIAGVDSQTIMADYLATNEYAKTRVDATLAALPVEAAAVYEPMLTVDASYLQAGLDEVIKQYGDMDHYLKTGLGLSQETIYVLRARMVEYHALPGQENSIGNAAAGINLLKKLQNSELSGRYTAYNYYLQSAIEAETLGGVETTVGGQVYADTASYLLRQPATIDRALQPYINGIELDVGQNKVWAHMLADYISADGSKQAVSSDEQTYGILLGLTHRLNENLSTYGDLGYARGKVESGGGHIDTNTTFIGFGGRYGFNRLEQGLYTELGFNAGVIDYQSQREIGDGLGRTHGDTRGNQLGAKIALGYVYTTSTITVEPSVGMRVSHLHLNNFQETGSELALNVQGFDKTMTSAVANINLGVKPFISAGWTVAPMIKLGYEHTLSSPDVRSQGQIYDYGIEQRAAFDSRNQFKGGVNMAVSRGPLTLIAGGDATGGQGHHGYGGNLALVYAF</sequence>
<evidence type="ECO:0000313" key="5">
    <source>
        <dbReference type="EMBL" id="CRY68113.1"/>
    </source>
</evidence>
<evidence type="ECO:0000256" key="1">
    <source>
        <dbReference type="ARBA" id="ARBA00009580"/>
    </source>
</evidence>
<evidence type="ECO:0000313" key="7">
    <source>
        <dbReference type="Proteomes" id="UP000045840"/>
    </source>
</evidence>
<reference evidence="4" key="2">
    <citation type="submission" date="2015-03" db="EMBL/GenBank/DDBJ databases">
        <authorList>
            <person name="Murphy D."/>
        </authorList>
    </citation>
    <scope>NUCLEOTIDE SEQUENCE [LARGE SCALE GENOMIC DNA]</scope>
    <source>
        <strain evidence="4">A125KOH2</strain>
    </source>
</reference>
<dbReference type="Gene3D" id="2.40.128.130">
    <property type="entry name" value="Autotransporter beta-domain"/>
    <property type="match status" value="1"/>
</dbReference>
<reference evidence="5 6" key="3">
    <citation type="submission" date="2015-03" db="EMBL/GenBank/DDBJ databases">
        <authorList>
            <consortium name="Pathogen Informatics"/>
            <person name="Murphy D."/>
        </authorList>
    </citation>
    <scope>NUCLEOTIDE SEQUENCE [LARGE SCALE GENOMIC DNA]</scope>
    <source>
        <strain evidence="6">type strain: CIP110230</strain>
        <strain evidence="5">Type strain: CIP110230</strain>
    </source>
</reference>
<dbReference type="EMBL" id="CWJL01000018">
    <property type="protein sequence ID" value="CRY68113.1"/>
    <property type="molecule type" value="Genomic_DNA"/>
</dbReference>
<feature type="chain" id="PRO_5006694632" evidence="2">
    <location>
        <begin position="22"/>
        <end position="638"/>
    </location>
</feature>
<dbReference type="InterPro" id="IPR026893">
    <property type="entry name" value="Tyr/Ser_Pase_IphP-type"/>
</dbReference>
<name>A0A0T9PJ25_9GAMM</name>
<dbReference type="GO" id="GO:0004725">
    <property type="term" value="F:protein tyrosine phosphatase activity"/>
    <property type="evidence" value="ECO:0007669"/>
    <property type="project" value="UniProtKB-EC"/>
</dbReference>
<dbReference type="RefSeq" id="WP_049612507.1">
    <property type="nucleotide sequence ID" value="NZ_CAWMMU010000018.1"/>
</dbReference>
<keyword evidence="2" id="KW-0732">Signal</keyword>
<dbReference type="Proteomes" id="UP000045840">
    <property type="component" value="Unassembled WGS sequence"/>
</dbReference>
<feature type="signal peptide" evidence="2">
    <location>
        <begin position="1"/>
        <end position="21"/>
    </location>
</feature>
<dbReference type="Proteomes" id="UP000044625">
    <property type="component" value="Unassembled WGS sequence"/>
</dbReference>
<comment type="similarity">
    <text evidence="1">Belongs to the protein-tyrosine phosphatase family.</text>
</comment>
<dbReference type="Pfam" id="PF03797">
    <property type="entry name" value="Autotransporter"/>
    <property type="match status" value="1"/>
</dbReference>
<dbReference type="Pfam" id="PF13350">
    <property type="entry name" value="Y_phosphatase3"/>
    <property type="match status" value="1"/>
</dbReference>
<dbReference type="PROSITE" id="PS51208">
    <property type="entry name" value="AUTOTRANSPORTER"/>
    <property type="match status" value="1"/>
</dbReference>
<dbReference type="InterPro" id="IPR016130">
    <property type="entry name" value="Tyr_Pase_AS"/>
</dbReference>
<dbReference type="PANTHER" id="PTHR31126:SF1">
    <property type="entry name" value="TYROSINE SPECIFIC PROTEIN PHOSPHATASES DOMAIN-CONTAINING PROTEIN"/>
    <property type="match status" value="1"/>
</dbReference>
<dbReference type="Gene3D" id="3.90.190.10">
    <property type="entry name" value="Protein tyrosine phosphatase superfamily"/>
    <property type="match status" value="1"/>
</dbReference>
<dbReference type="PROSITE" id="PS00383">
    <property type="entry name" value="TYR_PHOSPHATASE_1"/>
    <property type="match status" value="1"/>
</dbReference>
<dbReference type="EC" id="3.1.3.48" evidence="4"/>